<proteinExistence type="predicted"/>
<feature type="transmembrane region" description="Helical" evidence="2">
    <location>
        <begin position="32"/>
        <end position="62"/>
    </location>
</feature>
<keyword evidence="4" id="KW-1185">Reference proteome</keyword>
<keyword evidence="2" id="KW-0472">Membrane</keyword>
<protein>
    <recommendedName>
        <fullName evidence="5">DUF4190 domain-containing protein</fullName>
    </recommendedName>
</protein>
<name>A0A7K0C201_9ACTN</name>
<reference evidence="3 4" key="1">
    <citation type="submission" date="2019-10" db="EMBL/GenBank/DDBJ databases">
        <title>Actinomadura rubteroloni sp. nov. and Actinomadura macrotermitis sp. nov., isolated from the gut of fungus growing-termite Macrotermes natalensis.</title>
        <authorList>
            <person name="Benndorf R."/>
            <person name="Martin K."/>
            <person name="Kuefner M."/>
            <person name="De Beer W."/>
            <person name="Kaster A.-K."/>
            <person name="Vollmers J."/>
            <person name="Poulsen M."/>
            <person name="Beemelmanns C."/>
        </authorList>
    </citation>
    <scope>NUCLEOTIDE SEQUENCE [LARGE SCALE GENOMIC DNA]</scope>
    <source>
        <strain evidence="3 4">RB68</strain>
    </source>
</reference>
<sequence length="144" mass="15081">MSEQPGQGNGVGTPERPQPAGRPPGDNAGRRAAWLGVGGLVLTLFFWPLGLVLSIAGIIVGLRARRRAAHAPGAMAGIVAGGIGAVLAAIGVASLIYVWPQANDMTRCLDSANTMTDEQACKDRYIPQIEKKFGAKPGSLDWMF</sequence>
<dbReference type="Proteomes" id="UP000487268">
    <property type="component" value="Unassembled WGS sequence"/>
</dbReference>
<feature type="region of interest" description="Disordered" evidence="1">
    <location>
        <begin position="1"/>
        <end position="27"/>
    </location>
</feature>
<evidence type="ECO:0000256" key="2">
    <source>
        <dbReference type="SAM" id="Phobius"/>
    </source>
</evidence>
<evidence type="ECO:0000313" key="3">
    <source>
        <dbReference type="EMBL" id="MQY07420.1"/>
    </source>
</evidence>
<dbReference type="AlphaFoldDB" id="A0A7K0C201"/>
<dbReference type="OrthoDB" id="3474462at2"/>
<accession>A0A7K0C201</accession>
<keyword evidence="2" id="KW-1133">Transmembrane helix</keyword>
<comment type="caution">
    <text evidence="3">The sequence shown here is derived from an EMBL/GenBank/DDBJ whole genome shotgun (WGS) entry which is preliminary data.</text>
</comment>
<keyword evidence="2" id="KW-0812">Transmembrane</keyword>
<feature type="transmembrane region" description="Helical" evidence="2">
    <location>
        <begin position="74"/>
        <end position="99"/>
    </location>
</feature>
<gene>
    <name evidence="3" type="ORF">ACRB68_55200</name>
</gene>
<dbReference type="EMBL" id="WEGH01000003">
    <property type="protein sequence ID" value="MQY07420.1"/>
    <property type="molecule type" value="Genomic_DNA"/>
</dbReference>
<evidence type="ECO:0008006" key="5">
    <source>
        <dbReference type="Google" id="ProtNLM"/>
    </source>
</evidence>
<evidence type="ECO:0000256" key="1">
    <source>
        <dbReference type="SAM" id="MobiDB-lite"/>
    </source>
</evidence>
<organism evidence="3 4">
    <name type="scientific">Actinomadura macrotermitis</name>
    <dbReference type="NCBI Taxonomy" id="2585200"/>
    <lineage>
        <taxon>Bacteria</taxon>
        <taxon>Bacillati</taxon>
        <taxon>Actinomycetota</taxon>
        <taxon>Actinomycetes</taxon>
        <taxon>Streptosporangiales</taxon>
        <taxon>Thermomonosporaceae</taxon>
        <taxon>Actinomadura</taxon>
    </lineage>
</organism>
<dbReference type="RefSeq" id="WP_153537202.1">
    <property type="nucleotide sequence ID" value="NZ_WEGH01000003.1"/>
</dbReference>
<evidence type="ECO:0000313" key="4">
    <source>
        <dbReference type="Proteomes" id="UP000487268"/>
    </source>
</evidence>